<dbReference type="EMBL" id="JABXXO010000008">
    <property type="protein sequence ID" value="KAF7771856.1"/>
    <property type="molecule type" value="Genomic_DNA"/>
</dbReference>
<proteinExistence type="predicted"/>
<protein>
    <submittedName>
        <fullName evidence="1">Uncharacterized protein</fullName>
    </submittedName>
</protein>
<comment type="caution">
    <text evidence="1">The sequence shown here is derived from an EMBL/GenBank/DDBJ whole genome shotgun (WGS) entry which is preliminary data.</text>
</comment>
<dbReference type="AlphaFoldDB" id="A0A8H7KGC3"/>
<dbReference type="Proteomes" id="UP000629468">
    <property type="component" value="Unassembled WGS sequence"/>
</dbReference>
<organism evidence="1 2">
    <name type="scientific">Agaricus bisporus var. burnettii</name>
    <dbReference type="NCBI Taxonomy" id="192524"/>
    <lineage>
        <taxon>Eukaryota</taxon>
        <taxon>Fungi</taxon>
        <taxon>Dikarya</taxon>
        <taxon>Basidiomycota</taxon>
        <taxon>Agaricomycotina</taxon>
        <taxon>Agaricomycetes</taxon>
        <taxon>Agaricomycetidae</taxon>
        <taxon>Agaricales</taxon>
        <taxon>Agaricineae</taxon>
        <taxon>Agaricaceae</taxon>
        <taxon>Agaricus</taxon>
    </lineage>
</organism>
<name>A0A8H7KGC3_AGABI</name>
<gene>
    <name evidence="1" type="ORF">Agabi119p4_6167</name>
</gene>
<evidence type="ECO:0000313" key="1">
    <source>
        <dbReference type="EMBL" id="KAF7771856.1"/>
    </source>
</evidence>
<accession>A0A8H7KGC3</accession>
<evidence type="ECO:0000313" key="2">
    <source>
        <dbReference type="Proteomes" id="UP000629468"/>
    </source>
</evidence>
<reference evidence="1 2" key="1">
    <citation type="journal article" name="Sci. Rep.">
        <title>Telomere-to-telomere assembled and centromere annotated genomes of the two main subspecies of the button mushroom Agaricus bisporus reveal especially polymorphic chromosome ends.</title>
        <authorList>
            <person name="Sonnenberg A.S.M."/>
            <person name="Sedaghat-Telgerd N."/>
            <person name="Lavrijssen B."/>
            <person name="Ohm R.A."/>
            <person name="Hendrickx P.M."/>
            <person name="Scholtmeijer K."/>
            <person name="Baars J.J.P."/>
            <person name="van Peer A."/>
        </authorList>
    </citation>
    <scope>NUCLEOTIDE SEQUENCE [LARGE SCALE GENOMIC DNA]</scope>
    <source>
        <strain evidence="1 2">H119_p4</strain>
    </source>
</reference>
<sequence>MSNASTTVRYAIVDQSHNIVVGVDSIDVSETLTISGLKKRILEEQGYRDVKPALTDVYRSESLNATAEPDDEFQEKVSALLNKSKPLAVAKKIRDYSIREEELLFVELPWRDVWYCLVDQSHEIVARVDCIDISKALTINKLMEKVKEKHTLQEDDFQANVSACLNKSKPLAFAKKIRDCGIGEEEILFVELPWRDVSYCLVDKSHEIIARVDSIVVSEALTIAKLMEKVKEKHTLQEDDFQANVSAFLNKSKPLWSLKTIQALDIGKEEILFVALPWIQPVDVWYRLVDHENIFKGALNKVSAATVLDLMHCVKDTRSNDLSHVDAQSLVRSWPREEGHVDRAVPCPAPLTFGHAYSSALLTSLDALSALPPSAHHRRRYPP</sequence>